<name>A0ABV6KBL6_9BACI</name>
<sequence length="190" mass="22362">MKYDFLKIKVYPGKDGVEYKNPTPYKFLGRGYTGAVFKLSSEKCVKIYVKLERVKTEKKALLKGVNSPIIPKLYEVGKNYIVMEYVKGSNLYDYLCKKGYLSNEISEQILFCLKELKKLKFPRINVHLRHFIVTNDKRLKVIDHAGVYKSYEQRPTLLFNDLKKLGLYKEFKNYVKTHDPNSYLEFFKAS</sequence>
<gene>
    <name evidence="2" type="ORF">ACFFHM_09415</name>
</gene>
<dbReference type="RefSeq" id="WP_335959269.1">
    <property type="nucleotide sequence ID" value="NZ_JAXBLX010000004.1"/>
</dbReference>
<evidence type="ECO:0000259" key="1">
    <source>
        <dbReference type="Pfam" id="PF03109"/>
    </source>
</evidence>
<evidence type="ECO:0000313" key="2">
    <source>
        <dbReference type="EMBL" id="MFC0470704.1"/>
    </source>
</evidence>
<dbReference type="EMBL" id="JBHLUX010000024">
    <property type="protein sequence ID" value="MFC0470704.1"/>
    <property type="molecule type" value="Genomic_DNA"/>
</dbReference>
<dbReference type="InterPro" id="IPR011009">
    <property type="entry name" value="Kinase-like_dom_sf"/>
</dbReference>
<organism evidence="2 3">
    <name type="scientific">Halalkalibacter kiskunsagensis</name>
    <dbReference type="NCBI Taxonomy" id="1548599"/>
    <lineage>
        <taxon>Bacteria</taxon>
        <taxon>Bacillati</taxon>
        <taxon>Bacillota</taxon>
        <taxon>Bacilli</taxon>
        <taxon>Bacillales</taxon>
        <taxon>Bacillaceae</taxon>
        <taxon>Halalkalibacter</taxon>
    </lineage>
</organism>
<dbReference type="Gene3D" id="1.10.510.10">
    <property type="entry name" value="Transferase(Phosphotransferase) domain 1"/>
    <property type="match status" value="1"/>
</dbReference>
<dbReference type="Pfam" id="PF03109">
    <property type="entry name" value="ABC1"/>
    <property type="match status" value="1"/>
</dbReference>
<accession>A0ABV6KBL6</accession>
<dbReference type="Proteomes" id="UP001589838">
    <property type="component" value="Unassembled WGS sequence"/>
</dbReference>
<proteinExistence type="predicted"/>
<protein>
    <submittedName>
        <fullName evidence="2">AarF/UbiB family protein</fullName>
    </submittedName>
</protein>
<keyword evidence="3" id="KW-1185">Reference proteome</keyword>
<evidence type="ECO:0000313" key="3">
    <source>
        <dbReference type="Proteomes" id="UP001589838"/>
    </source>
</evidence>
<dbReference type="InterPro" id="IPR004147">
    <property type="entry name" value="ABC1_dom"/>
</dbReference>
<comment type="caution">
    <text evidence="2">The sequence shown here is derived from an EMBL/GenBank/DDBJ whole genome shotgun (WGS) entry which is preliminary data.</text>
</comment>
<feature type="domain" description="ABC1 atypical kinase-like" evidence="1">
    <location>
        <begin position="60"/>
        <end position="154"/>
    </location>
</feature>
<reference evidence="2 3" key="1">
    <citation type="submission" date="2024-09" db="EMBL/GenBank/DDBJ databases">
        <authorList>
            <person name="Sun Q."/>
            <person name="Mori K."/>
        </authorList>
    </citation>
    <scope>NUCLEOTIDE SEQUENCE [LARGE SCALE GENOMIC DNA]</scope>
    <source>
        <strain evidence="2 3">NCAIM B.02610</strain>
    </source>
</reference>
<dbReference type="SUPFAM" id="SSF56112">
    <property type="entry name" value="Protein kinase-like (PK-like)"/>
    <property type="match status" value="1"/>
</dbReference>